<dbReference type="Proteomes" id="UP000694412">
    <property type="component" value="Chromosome 1"/>
</dbReference>
<dbReference type="Ensembl" id="ENSCJPT00005034424.1">
    <property type="protein sequence ID" value="ENSCJPP00005025293.1"/>
    <property type="gene ID" value="ENSCJPG00005019871.1"/>
</dbReference>
<organism evidence="3 4">
    <name type="scientific">Coturnix japonica</name>
    <name type="common">Japanese quail</name>
    <name type="synonym">Coturnix coturnix japonica</name>
    <dbReference type="NCBI Taxonomy" id="93934"/>
    <lineage>
        <taxon>Eukaryota</taxon>
        <taxon>Metazoa</taxon>
        <taxon>Chordata</taxon>
        <taxon>Craniata</taxon>
        <taxon>Vertebrata</taxon>
        <taxon>Euteleostomi</taxon>
        <taxon>Archelosauria</taxon>
        <taxon>Archosauria</taxon>
        <taxon>Dinosauria</taxon>
        <taxon>Saurischia</taxon>
        <taxon>Theropoda</taxon>
        <taxon>Coelurosauria</taxon>
        <taxon>Aves</taxon>
        <taxon>Neognathae</taxon>
        <taxon>Galloanserae</taxon>
        <taxon>Galliformes</taxon>
        <taxon>Phasianidae</taxon>
        <taxon>Perdicinae</taxon>
        <taxon>Coturnix</taxon>
    </lineage>
</organism>
<evidence type="ECO:0000313" key="4">
    <source>
        <dbReference type="Proteomes" id="UP000694412"/>
    </source>
</evidence>
<sequence>VLEQKVYIGILEEASASGKIYFKILHLHSIYIDKKCPLTGNVSIRGQILSDVVTKMNAKCILFRGLPLQGQHSVLIPSKTA</sequence>
<proteinExistence type="predicted"/>
<accession>A0A8C2UBJ4</accession>
<name>A0A8C2UBJ4_COTJA</name>
<dbReference type="Pfam" id="PF16205">
    <property type="entry name" value="Ribosomal_S17_N"/>
    <property type="match status" value="1"/>
</dbReference>
<reference evidence="3" key="1">
    <citation type="submission" date="2015-11" db="EMBL/GenBank/DDBJ databases">
        <authorList>
            <consortium name="International Coturnix japonica Genome Analysis Consortium"/>
            <person name="Warren W."/>
            <person name="Burt D.W."/>
            <person name="Antin P.B."/>
            <person name="Lanford R."/>
            <person name="Gros J."/>
            <person name="Wilson R.K."/>
        </authorList>
    </citation>
    <scope>NUCLEOTIDE SEQUENCE [LARGE SCALE GENOMIC DNA]</scope>
</reference>
<evidence type="ECO:0000313" key="3">
    <source>
        <dbReference type="Ensembl" id="ENSCJPP00005025293.1"/>
    </source>
</evidence>
<dbReference type="GO" id="GO:0019843">
    <property type="term" value="F:rRNA binding"/>
    <property type="evidence" value="ECO:0007669"/>
    <property type="project" value="UniProtKB-KW"/>
</dbReference>
<dbReference type="InterPro" id="IPR032440">
    <property type="entry name" value="Ribosomal_uS17_N"/>
</dbReference>
<reference evidence="3" key="3">
    <citation type="submission" date="2025-09" db="UniProtKB">
        <authorList>
            <consortium name="Ensembl"/>
        </authorList>
    </citation>
    <scope>IDENTIFICATION</scope>
</reference>
<evidence type="ECO:0000256" key="1">
    <source>
        <dbReference type="ARBA" id="ARBA00022730"/>
    </source>
</evidence>
<evidence type="ECO:0000259" key="2">
    <source>
        <dbReference type="Pfam" id="PF16205"/>
    </source>
</evidence>
<dbReference type="Gene3D" id="2.40.50.1000">
    <property type="match status" value="1"/>
</dbReference>
<feature type="domain" description="Small ribosomal subunit protein uS17 N-terminal" evidence="2">
    <location>
        <begin position="30"/>
        <end position="49"/>
    </location>
</feature>
<protein>
    <recommendedName>
        <fullName evidence="2">Small ribosomal subunit protein uS17 N-terminal domain-containing protein</fullName>
    </recommendedName>
</protein>
<keyword evidence="1" id="KW-0699">rRNA-binding</keyword>
<reference evidence="3" key="2">
    <citation type="submission" date="2025-08" db="UniProtKB">
        <authorList>
            <consortium name="Ensembl"/>
        </authorList>
    </citation>
    <scope>IDENTIFICATION</scope>
</reference>
<dbReference type="AlphaFoldDB" id="A0A8C2UBJ4"/>
<keyword evidence="4" id="KW-1185">Reference proteome</keyword>
<keyword evidence="1" id="KW-0694">RNA-binding</keyword>